<dbReference type="InterPro" id="IPR008271">
    <property type="entry name" value="Ser/Thr_kinase_AS"/>
</dbReference>
<dbReference type="Pfam" id="PF00659">
    <property type="entry name" value="POLO_box"/>
    <property type="match status" value="3"/>
</dbReference>
<keyword evidence="1 10" id="KW-0723">Serine/threonine-protein kinase</keyword>
<evidence type="ECO:0000256" key="3">
    <source>
        <dbReference type="ARBA" id="ARBA00022737"/>
    </source>
</evidence>
<dbReference type="Gene3D" id="3.30.1120.30">
    <property type="entry name" value="POLO box domain"/>
    <property type="match status" value="4"/>
</dbReference>
<organism evidence="14 15">
    <name type="scientific">Strongyloides venezuelensis</name>
    <name type="common">Threadworm</name>
    <dbReference type="NCBI Taxonomy" id="75913"/>
    <lineage>
        <taxon>Eukaryota</taxon>
        <taxon>Metazoa</taxon>
        <taxon>Ecdysozoa</taxon>
        <taxon>Nematoda</taxon>
        <taxon>Chromadorea</taxon>
        <taxon>Rhabditida</taxon>
        <taxon>Tylenchina</taxon>
        <taxon>Panagrolaimomorpha</taxon>
        <taxon>Strongyloidoidea</taxon>
        <taxon>Strongyloididae</taxon>
        <taxon>Strongyloides</taxon>
    </lineage>
</organism>
<dbReference type="STRING" id="75913.A0A0K0G289"/>
<comment type="catalytic activity">
    <reaction evidence="8">
        <text>L-seryl-[protein] + ATP = O-phospho-L-seryl-[protein] + ADP + H(+)</text>
        <dbReference type="Rhea" id="RHEA:17989"/>
        <dbReference type="Rhea" id="RHEA-COMP:9863"/>
        <dbReference type="Rhea" id="RHEA-COMP:11604"/>
        <dbReference type="ChEBI" id="CHEBI:15378"/>
        <dbReference type="ChEBI" id="CHEBI:29999"/>
        <dbReference type="ChEBI" id="CHEBI:30616"/>
        <dbReference type="ChEBI" id="CHEBI:83421"/>
        <dbReference type="ChEBI" id="CHEBI:456216"/>
        <dbReference type="EC" id="2.7.11.21"/>
    </reaction>
</comment>
<feature type="domain" description="POLO box" evidence="13">
    <location>
        <begin position="417"/>
        <end position="495"/>
    </location>
</feature>
<dbReference type="SMART" id="SM00220">
    <property type="entry name" value="S_TKc"/>
    <property type="match status" value="2"/>
</dbReference>
<dbReference type="Proteomes" id="UP000035680">
    <property type="component" value="Unassembled WGS sequence"/>
</dbReference>
<evidence type="ECO:0000256" key="8">
    <source>
        <dbReference type="ARBA" id="ARBA00048347"/>
    </source>
</evidence>
<dbReference type="GO" id="GO:0007052">
    <property type="term" value="P:mitotic spindle organization"/>
    <property type="evidence" value="ECO:0007669"/>
    <property type="project" value="TreeGrafter"/>
</dbReference>
<feature type="domain" description="Protein kinase" evidence="12">
    <location>
        <begin position="24"/>
        <end position="273"/>
    </location>
</feature>
<dbReference type="InterPro" id="IPR011009">
    <property type="entry name" value="Kinase-like_dom_sf"/>
</dbReference>
<accession>A0A0K0G289</accession>
<dbReference type="PROSITE" id="PS00107">
    <property type="entry name" value="PROTEIN_KINASE_ATP"/>
    <property type="match status" value="2"/>
</dbReference>
<dbReference type="PANTHER" id="PTHR24345">
    <property type="entry name" value="SERINE/THREONINE-PROTEIN KINASE PLK"/>
    <property type="match status" value="1"/>
</dbReference>
<dbReference type="PROSITE" id="PS50078">
    <property type="entry name" value="POLO_BOX"/>
    <property type="match status" value="3"/>
</dbReference>
<dbReference type="Gene3D" id="1.10.510.10">
    <property type="entry name" value="Transferase(Phosphotransferase) domain 1"/>
    <property type="match status" value="2"/>
</dbReference>
<dbReference type="SUPFAM" id="SSF82615">
    <property type="entry name" value="Polo-box domain"/>
    <property type="match status" value="4"/>
</dbReference>
<evidence type="ECO:0000256" key="10">
    <source>
        <dbReference type="RuleBase" id="RU361162"/>
    </source>
</evidence>
<feature type="region of interest" description="Disordered" evidence="11">
    <location>
        <begin position="303"/>
        <end position="324"/>
    </location>
</feature>
<feature type="compositionally biased region" description="Basic and acidic residues" evidence="11">
    <location>
        <begin position="315"/>
        <end position="324"/>
    </location>
</feature>
<proteinExistence type="inferred from homology"/>
<dbReference type="FunFam" id="3.30.200.20:FF:000042">
    <property type="entry name" value="Aurora kinase A"/>
    <property type="match status" value="1"/>
</dbReference>
<feature type="binding site" evidence="9">
    <location>
        <position position="668"/>
    </location>
    <ligand>
        <name>ATP</name>
        <dbReference type="ChEBI" id="CHEBI:30616"/>
    </ligand>
</feature>
<dbReference type="Gene3D" id="3.30.200.20">
    <property type="entry name" value="Phosphorylase Kinase, domain 1"/>
    <property type="match status" value="1"/>
</dbReference>
<evidence type="ECO:0000256" key="5">
    <source>
        <dbReference type="ARBA" id="ARBA00022777"/>
    </source>
</evidence>
<dbReference type="AlphaFoldDB" id="A0A0K0G289"/>
<comment type="similarity">
    <text evidence="10">Belongs to the protein kinase superfamily. Ser/Thr protein kinase family. CDC5/Polo subfamily.</text>
</comment>
<evidence type="ECO:0000259" key="12">
    <source>
        <dbReference type="PROSITE" id="PS50011"/>
    </source>
</evidence>
<evidence type="ECO:0000256" key="2">
    <source>
        <dbReference type="ARBA" id="ARBA00022679"/>
    </source>
</evidence>
<dbReference type="GO" id="GO:0005524">
    <property type="term" value="F:ATP binding"/>
    <property type="evidence" value="ECO:0007669"/>
    <property type="project" value="UniProtKB-UniRule"/>
</dbReference>
<dbReference type="CDD" id="cd13118">
    <property type="entry name" value="POLO_box_1"/>
    <property type="match status" value="2"/>
</dbReference>
<dbReference type="GO" id="GO:0000922">
    <property type="term" value="C:spindle pole"/>
    <property type="evidence" value="ECO:0007669"/>
    <property type="project" value="TreeGrafter"/>
</dbReference>
<dbReference type="Pfam" id="PF00069">
    <property type="entry name" value="Pkinase"/>
    <property type="match status" value="2"/>
</dbReference>
<evidence type="ECO:0000313" key="15">
    <source>
        <dbReference type="WBParaSite" id="SVE_1883500.1"/>
    </source>
</evidence>
<keyword evidence="5 10" id="KW-0418">Kinase</keyword>
<dbReference type="FunFam" id="1.10.510.10:FF:000465">
    <property type="entry name" value="Non-specific serine/threonine protein kinase"/>
    <property type="match status" value="2"/>
</dbReference>
<feature type="domain" description="Protein kinase" evidence="12">
    <location>
        <begin position="635"/>
        <end position="884"/>
    </location>
</feature>
<evidence type="ECO:0000256" key="1">
    <source>
        <dbReference type="ARBA" id="ARBA00022527"/>
    </source>
</evidence>
<keyword evidence="4 9" id="KW-0547">Nucleotide-binding</keyword>
<dbReference type="InterPro" id="IPR017441">
    <property type="entry name" value="Protein_kinase_ATP_BS"/>
</dbReference>
<evidence type="ECO:0000256" key="6">
    <source>
        <dbReference type="ARBA" id="ARBA00022840"/>
    </source>
</evidence>
<keyword evidence="3" id="KW-0677">Repeat</keyword>
<evidence type="ECO:0000256" key="7">
    <source>
        <dbReference type="ARBA" id="ARBA00047802"/>
    </source>
</evidence>
<dbReference type="CDD" id="cd13117">
    <property type="entry name" value="POLO_box_2"/>
    <property type="match status" value="2"/>
</dbReference>
<dbReference type="EC" id="2.7.11.21" evidence="10"/>
<evidence type="ECO:0000256" key="9">
    <source>
        <dbReference type="PROSITE-ProRule" id="PRU10141"/>
    </source>
</evidence>
<dbReference type="GO" id="GO:0000776">
    <property type="term" value="C:kinetochore"/>
    <property type="evidence" value="ECO:0007669"/>
    <property type="project" value="TreeGrafter"/>
</dbReference>
<reference evidence="15" key="2">
    <citation type="submission" date="2015-08" db="UniProtKB">
        <authorList>
            <consortium name="WormBaseParasite"/>
        </authorList>
    </citation>
    <scope>IDENTIFICATION</scope>
</reference>
<dbReference type="GO" id="GO:0005737">
    <property type="term" value="C:cytoplasm"/>
    <property type="evidence" value="ECO:0007669"/>
    <property type="project" value="TreeGrafter"/>
</dbReference>
<dbReference type="PROSITE" id="PS50011">
    <property type="entry name" value="PROTEIN_KINASE_DOM"/>
    <property type="match status" value="2"/>
</dbReference>
<dbReference type="GO" id="GO:0106310">
    <property type="term" value="F:protein serine kinase activity"/>
    <property type="evidence" value="ECO:0007669"/>
    <property type="project" value="RHEA"/>
</dbReference>
<dbReference type="InterPro" id="IPR000719">
    <property type="entry name" value="Prot_kinase_dom"/>
</dbReference>
<reference evidence="14" key="1">
    <citation type="submission" date="2014-07" db="EMBL/GenBank/DDBJ databases">
        <authorList>
            <person name="Martin A.A"/>
            <person name="De Silva N."/>
        </authorList>
    </citation>
    <scope>NUCLEOTIDE SEQUENCE</scope>
</reference>
<feature type="domain" description="POLO box" evidence="13">
    <location>
        <begin position="1127"/>
        <end position="1209"/>
    </location>
</feature>
<dbReference type="InterPro" id="IPR036947">
    <property type="entry name" value="POLO_box_dom_sf"/>
</dbReference>
<feature type="domain" description="POLO box" evidence="13">
    <location>
        <begin position="1027"/>
        <end position="1105"/>
    </location>
</feature>
<dbReference type="PANTHER" id="PTHR24345:SF0">
    <property type="entry name" value="CELL CYCLE SERINE_THREONINE-PROTEIN KINASE CDC5_MSD2"/>
    <property type="match status" value="1"/>
</dbReference>
<sequence length="1232" mass="142673">MKTCEENSDEVHEIISDFKTYSLYSRGELLGRGGFAKCYLLTDIKTGRKVAGKIITGKKPNSNMYMMHEESDIHKKLKNPNILRMESCFSYSTYSCMILELCNDSLSGVLKKLKVLDETSCRYVVREVARGISYLHENQIIHRDIKPGNIFLTKDMDVKIGDFGLSIYHRDPTEKITEKCGTYAFYAPEVIDESGYSFGVDVWALGVTLYKMATGHYPFKFKTEQELYEKVKKCDYHFSSRIPARLGDMVRILLSHHADSRPGIDDVLKHDYLNFKNISRNHLRGCISEESLAKAINQKDPHECNTLPPSKKQNTPKEDCKVDENHGTGNIFQKGLRLGENHNENLGTREFFYDNTHGNENIPEKDLELDIERMSIFVLEEVQRVLCHFFKIVPQVFSPWDMDYIIEFFSFGRPKHFISRWITFDEECSLGYELTDSSVGVVYKDSTRLIVDCTMKNFQYIDQGNVREYFEYGNCPTKLNEKSNLLEYYKNYMETYLVAEQPSDERNKTKIIDNGIPIILKWKRNDKCICFLLLNGVLQVNFFEGDTKIIISAPTKSISIIGKGKILESYWYKGVRLFGWNDLKEKIPYIMEVVEEWISLEKKHEDDVTFEMESYQDFYGLFSKIIKDPTTGTKYSRGQLLGSGGFGTCYIFTDLRSKKRYAGKIVMKSTINWKRSMIFQETSIQMSIRHPNILRMYRFFHLPTYVFMTLELCKETLRDVLKRLEVLDEPSCRFILKEVACGISHLHGKQIIHRDIKPHNVFLTGDMDVKIGDFGVAVRHENSGKNIKKASGTTKFYAPESLDGSGYSFGVDVWALGVTLYKMAVGRYPFDGGCTHVLFDKIRRCEYSISSTVPSHTEEMIKILLTPDPNRRPGINDVLKHDYLSSENISKDHLREYVSKQLFVNDDNQRDYHESNGMLLNRVGNIPKGDCKLNANNGTQNIFQMELRLGLCNIGHRFMRKYCFDYISGNSNTPEKKLKIDIEEKSTFILGKVETIFDFLGSRERKRIPSSDMSSITPSPYGRSKHFVSRWSNFSNKNGLGYQLSDSSVGILFNDDCHMVADGTMKNFQYIDKNGIREYFEYDKCPSELSKKFKEFKYIKRNLESDSSAEAVIEKKEIKVVDGGIPIVLKWKRDDKCICFVIFNGVLQVNFFEDGTKFIVSLPTKSISIVDKDNKLKNYCCSMLFRDGWDEFLEEKMSYVMKVVKEWLSHKRKHEDDDSSVPRKRIYLLDDF</sequence>
<feature type="binding site" evidence="9">
    <location>
        <position position="53"/>
    </location>
    <ligand>
        <name>ATP</name>
        <dbReference type="ChEBI" id="CHEBI:30616"/>
    </ligand>
</feature>
<dbReference type="InterPro" id="IPR033701">
    <property type="entry name" value="POLO_box_1"/>
</dbReference>
<name>A0A0K0G289_STRVS</name>
<comment type="catalytic activity">
    <reaction evidence="7 10">
        <text>L-threonyl-[protein] + ATP = O-phospho-L-threonyl-[protein] + ADP + H(+)</text>
        <dbReference type="Rhea" id="RHEA:46608"/>
        <dbReference type="Rhea" id="RHEA-COMP:11060"/>
        <dbReference type="Rhea" id="RHEA-COMP:11605"/>
        <dbReference type="ChEBI" id="CHEBI:15378"/>
        <dbReference type="ChEBI" id="CHEBI:30013"/>
        <dbReference type="ChEBI" id="CHEBI:30616"/>
        <dbReference type="ChEBI" id="CHEBI:61977"/>
        <dbReference type="ChEBI" id="CHEBI:456216"/>
        <dbReference type="EC" id="2.7.11.21"/>
    </reaction>
</comment>
<evidence type="ECO:0000259" key="13">
    <source>
        <dbReference type="PROSITE" id="PS50078"/>
    </source>
</evidence>
<keyword evidence="2 10" id="KW-0808">Transferase</keyword>
<dbReference type="GO" id="GO:0004674">
    <property type="term" value="F:protein serine/threonine kinase activity"/>
    <property type="evidence" value="ECO:0007669"/>
    <property type="project" value="UniProtKB-KW"/>
</dbReference>
<dbReference type="InterPro" id="IPR000959">
    <property type="entry name" value="POLO_box_dom"/>
</dbReference>
<protein>
    <recommendedName>
        <fullName evidence="10">Serine/threonine-protein kinase PLK</fullName>
        <ecNumber evidence="10">2.7.11.21</ecNumber>
    </recommendedName>
    <alternativeName>
        <fullName evidence="10">Polo-like kinase</fullName>
    </alternativeName>
</protein>
<dbReference type="GO" id="GO:0005634">
    <property type="term" value="C:nucleus"/>
    <property type="evidence" value="ECO:0007669"/>
    <property type="project" value="TreeGrafter"/>
</dbReference>
<keyword evidence="6 9" id="KW-0067">ATP-binding</keyword>
<evidence type="ECO:0000313" key="14">
    <source>
        <dbReference type="Proteomes" id="UP000035680"/>
    </source>
</evidence>
<keyword evidence="14" id="KW-1185">Reference proteome</keyword>
<dbReference type="WBParaSite" id="SVE_1883500.1">
    <property type="protein sequence ID" value="SVE_1883500.1"/>
    <property type="gene ID" value="SVE_1883500"/>
</dbReference>
<dbReference type="SUPFAM" id="SSF56112">
    <property type="entry name" value="Protein kinase-like (PK-like)"/>
    <property type="match status" value="2"/>
</dbReference>
<dbReference type="InterPro" id="IPR033695">
    <property type="entry name" value="POLO_box_2"/>
</dbReference>
<evidence type="ECO:0000256" key="4">
    <source>
        <dbReference type="ARBA" id="ARBA00022741"/>
    </source>
</evidence>
<evidence type="ECO:0000256" key="11">
    <source>
        <dbReference type="SAM" id="MobiDB-lite"/>
    </source>
</evidence>
<dbReference type="PROSITE" id="PS00108">
    <property type="entry name" value="PROTEIN_KINASE_ST"/>
    <property type="match status" value="2"/>
</dbReference>